<evidence type="ECO:0000256" key="1">
    <source>
        <dbReference type="SAM" id="MobiDB-lite"/>
    </source>
</evidence>
<feature type="domain" description="Glyoxalase-like" evidence="2">
    <location>
        <begin position="11"/>
        <end position="84"/>
    </location>
</feature>
<evidence type="ECO:0000259" key="2">
    <source>
        <dbReference type="Pfam" id="PF18029"/>
    </source>
</evidence>
<gene>
    <name evidence="3" type="ORF">GCM10010307_43570</name>
</gene>
<comment type="caution">
    <text evidence="3">The sequence shown here is derived from an EMBL/GenBank/DDBJ whole genome shotgun (WGS) entry which is preliminary data.</text>
</comment>
<protein>
    <recommendedName>
        <fullName evidence="2">Glyoxalase-like domain-containing protein</fullName>
    </recommendedName>
</protein>
<organism evidence="3 4">
    <name type="scientific">Streptomyces vastus</name>
    <dbReference type="NCBI Taxonomy" id="285451"/>
    <lineage>
        <taxon>Bacteria</taxon>
        <taxon>Bacillati</taxon>
        <taxon>Actinomycetota</taxon>
        <taxon>Actinomycetes</taxon>
        <taxon>Kitasatosporales</taxon>
        <taxon>Streptomycetaceae</taxon>
        <taxon>Streptomyces</taxon>
    </lineage>
</organism>
<reference evidence="3 4" key="1">
    <citation type="journal article" date="2019" name="Int. J. Syst. Evol. Microbiol.">
        <title>The Global Catalogue of Microorganisms (GCM) 10K type strain sequencing project: providing services to taxonomists for standard genome sequencing and annotation.</title>
        <authorList>
            <consortium name="The Broad Institute Genomics Platform"/>
            <consortium name="The Broad Institute Genome Sequencing Center for Infectious Disease"/>
            <person name="Wu L."/>
            <person name="Ma J."/>
        </authorList>
    </citation>
    <scope>NUCLEOTIDE SEQUENCE [LARGE SCALE GENOMIC DNA]</scope>
    <source>
        <strain evidence="3 4">JCM 4524</strain>
    </source>
</reference>
<evidence type="ECO:0000313" key="4">
    <source>
        <dbReference type="Proteomes" id="UP001500151"/>
    </source>
</evidence>
<sequence>MAGIQMEIKDLIVDCVDPERLASFWAELLGRPIVARTGPYVWLARGDGPGAGFQKVVEGSCSEDVTSIMTASGPQLRPLHTQLGALPAQVGGSLGGGQCGLSVPQSRSQPSAGGALSVLSITSG</sequence>
<evidence type="ECO:0000313" key="3">
    <source>
        <dbReference type="EMBL" id="GAA2641746.1"/>
    </source>
</evidence>
<proteinExistence type="predicted"/>
<dbReference type="SUPFAM" id="SSF54593">
    <property type="entry name" value="Glyoxalase/Bleomycin resistance protein/Dihydroxybiphenyl dioxygenase"/>
    <property type="match status" value="1"/>
</dbReference>
<name>A0ABN3R220_9ACTN</name>
<dbReference type="InterPro" id="IPR029068">
    <property type="entry name" value="Glyas_Bleomycin-R_OHBP_Dase"/>
</dbReference>
<feature type="region of interest" description="Disordered" evidence="1">
    <location>
        <begin position="99"/>
        <end position="124"/>
    </location>
</feature>
<accession>A0ABN3R220</accession>
<dbReference type="EMBL" id="BAAASJ010000043">
    <property type="protein sequence ID" value="GAA2641746.1"/>
    <property type="molecule type" value="Genomic_DNA"/>
</dbReference>
<keyword evidence="4" id="KW-1185">Reference proteome</keyword>
<dbReference type="Proteomes" id="UP001500151">
    <property type="component" value="Unassembled WGS sequence"/>
</dbReference>
<dbReference type="Pfam" id="PF18029">
    <property type="entry name" value="Glyoxalase_6"/>
    <property type="match status" value="1"/>
</dbReference>
<dbReference type="Gene3D" id="3.10.180.10">
    <property type="entry name" value="2,3-Dihydroxybiphenyl 1,2-Dioxygenase, domain 1"/>
    <property type="match status" value="1"/>
</dbReference>
<dbReference type="InterPro" id="IPR041581">
    <property type="entry name" value="Glyoxalase_6"/>
</dbReference>
<dbReference type="RefSeq" id="WP_344392132.1">
    <property type="nucleotide sequence ID" value="NZ_BAAASJ010000043.1"/>
</dbReference>